<proteinExistence type="predicted"/>
<dbReference type="EMBL" id="ADBV01001680">
    <property type="protein sequence ID" value="EJW84333.1"/>
    <property type="molecule type" value="Genomic_DNA"/>
</dbReference>
<evidence type="ECO:0000313" key="2">
    <source>
        <dbReference type="Proteomes" id="UP000004810"/>
    </source>
</evidence>
<accession>J9EQ52</accession>
<dbReference type="Proteomes" id="UP000004810">
    <property type="component" value="Unassembled WGS sequence"/>
</dbReference>
<dbReference type="AlphaFoldDB" id="J9EQ52"/>
<evidence type="ECO:0000313" key="1">
    <source>
        <dbReference type="EMBL" id="EJW84333.1"/>
    </source>
</evidence>
<sequence>MIRLMADDVVSRWTRDERRKWAEQKYQDMINGLVPLPKGIGLLDIAASE</sequence>
<organism evidence="1 2">
    <name type="scientific">Wuchereria bancrofti</name>
    <dbReference type="NCBI Taxonomy" id="6293"/>
    <lineage>
        <taxon>Eukaryota</taxon>
        <taxon>Metazoa</taxon>
        <taxon>Ecdysozoa</taxon>
        <taxon>Nematoda</taxon>
        <taxon>Chromadorea</taxon>
        <taxon>Rhabditida</taxon>
        <taxon>Spirurina</taxon>
        <taxon>Spiruromorpha</taxon>
        <taxon>Filarioidea</taxon>
        <taxon>Onchocercidae</taxon>
        <taxon>Wuchereria</taxon>
    </lineage>
</organism>
<name>J9EQ52_WUCBA</name>
<gene>
    <name evidence="1" type="ORF">WUBG_04759</name>
</gene>
<reference evidence="2" key="1">
    <citation type="submission" date="2012-08" db="EMBL/GenBank/DDBJ databases">
        <title>The Genome Sequence of Wuchereria bancrofti.</title>
        <authorList>
            <person name="Nutman T.B."/>
            <person name="Fink D.L."/>
            <person name="Russ C."/>
            <person name="Young S."/>
            <person name="Zeng Q."/>
            <person name="Koehrsen M."/>
            <person name="Alvarado L."/>
            <person name="Berlin A."/>
            <person name="Chapman S.B."/>
            <person name="Chen Z."/>
            <person name="Freedman E."/>
            <person name="Gellesch M."/>
            <person name="Goldberg J."/>
            <person name="Griggs A."/>
            <person name="Gujja S."/>
            <person name="Heilman E.R."/>
            <person name="Heiman D."/>
            <person name="Hepburn T."/>
            <person name="Howarth C."/>
            <person name="Jen D."/>
            <person name="Larson L."/>
            <person name="Lewis B."/>
            <person name="Mehta T."/>
            <person name="Park D."/>
            <person name="Pearson M."/>
            <person name="Roberts A."/>
            <person name="Saif S."/>
            <person name="Shea T."/>
            <person name="Shenoy N."/>
            <person name="Sisk P."/>
            <person name="Stolte C."/>
            <person name="Sykes S."/>
            <person name="Walk T."/>
            <person name="White J."/>
            <person name="Yandava C."/>
            <person name="Haas B."/>
            <person name="Henn M.R."/>
            <person name="Nusbaum C."/>
            <person name="Birren B."/>
        </authorList>
    </citation>
    <scope>NUCLEOTIDE SEQUENCE [LARGE SCALE GENOMIC DNA]</scope>
    <source>
        <strain evidence="2">NA</strain>
    </source>
</reference>
<protein>
    <submittedName>
        <fullName evidence="1">Uncharacterized protein</fullName>
    </submittedName>
</protein>
<comment type="caution">
    <text evidence="1">The sequence shown here is derived from an EMBL/GenBank/DDBJ whole genome shotgun (WGS) entry which is preliminary data.</text>
</comment>